<dbReference type="AlphaFoldDB" id="A0A4Z2I2A8"/>
<comment type="caution">
    <text evidence="1">The sequence shown here is derived from an EMBL/GenBank/DDBJ whole genome shotgun (WGS) entry which is preliminary data.</text>
</comment>
<gene>
    <name evidence="1" type="primary">Dync2h1_1</name>
    <name evidence="1" type="ORF">EYF80_018130</name>
</gene>
<organism evidence="1 2">
    <name type="scientific">Liparis tanakae</name>
    <name type="common">Tanaka's snailfish</name>
    <dbReference type="NCBI Taxonomy" id="230148"/>
    <lineage>
        <taxon>Eukaryota</taxon>
        <taxon>Metazoa</taxon>
        <taxon>Chordata</taxon>
        <taxon>Craniata</taxon>
        <taxon>Vertebrata</taxon>
        <taxon>Euteleostomi</taxon>
        <taxon>Actinopterygii</taxon>
        <taxon>Neopterygii</taxon>
        <taxon>Teleostei</taxon>
        <taxon>Neoteleostei</taxon>
        <taxon>Acanthomorphata</taxon>
        <taxon>Eupercaria</taxon>
        <taxon>Perciformes</taxon>
        <taxon>Cottioidei</taxon>
        <taxon>Cottales</taxon>
        <taxon>Liparidae</taxon>
        <taxon>Liparis</taxon>
    </lineage>
</organism>
<evidence type="ECO:0000313" key="2">
    <source>
        <dbReference type="Proteomes" id="UP000314294"/>
    </source>
</evidence>
<dbReference type="EMBL" id="SRLO01000147">
    <property type="protein sequence ID" value="TNN71605.1"/>
    <property type="molecule type" value="Genomic_DNA"/>
</dbReference>
<name>A0A4Z2I2A8_9TELE</name>
<keyword evidence="2" id="KW-1185">Reference proteome</keyword>
<sequence>MPRGVEDARKRFILTTTGNFFGTQPPPPLLDSPELNGFLDDGNQFVLSACRRDGELHLSNKIEASGDEKLLVFFKLRPTVITEDNLHQSLLVSSMLESPINTLYQALSQVFAPVLLQDERWCSAFDPKLAGLLRELQLGLGSVVLQGGGARPVGGGARPEGGRAEDDVLGILTPSDEFQYWEDLSGSAERSSSRERASHFTEQFKFIQKELAGLDGCSLLDGVELVEQSRDALDDVWRQAEVEPYPEARMGRLMDVIGGALGRFVQRKLSGLKIFEVPFVSVRENLRTGVSVCEQWVAACEHLTGQVWKRHTPHPWKGNKHRPQTLHCLAKRLDEVT</sequence>
<evidence type="ECO:0000313" key="1">
    <source>
        <dbReference type="EMBL" id="TNN71605.1"/>
    </source>
</evidence>
<proteinExistence type="predicted"/>
<protein>
    <submittedName>
        <fullName evidence="1">Cytoplasmic dynein 2 heavy chain 1</fullName>
    </submittedName>
</protein>
<dbReference type="Proteomes" id="UP000314294">
    <property type="component" value="Unassembled WGS sequence"/>
</dbReference>
<accession>A0A4Z2I2A8</accession>
<reference evidence="1 2" key="1">
    <citation type="submission" date="2019-03" db="EMBL/GenBank/DDBJ databases">
        <title>First draft genome of Liparis tanakae, snailfish: a comprehensive survey of snailfish specific genes.</title>
        <authorList>
            <person name="Kim W."/>
            <person name="Song I."/>
            <person name="Jeong J.-H."/>
            <person name="Kim D."/>
            <person name="Kim S."/>
            <person name="Ryu S."/>
            <person name="Song J.Y."/>
            <person name="Lee S.K."/>
        </authorList>
    </citation>
    <scope>NUCLEOTIDE SEQUENCE [LARGE SCALE GENOMIC DNA]</scope>
    <source>
        <tissue evidence="1">Muscle</tissue>
    </source>
</reference>
<dbReference type="OrthoDB" id="10252139at2759"/>